<dbReference type="Proteomes" id="UP000176409">
    <property type="component" value="Unassembled WGS sequence"/>
</dbReference>
<name>A0A1F6B1X7_9BACT</name>
<gene>
    <name evidence="2" type="ORF">A2973_03095</name>
</gene>
<organism evidence="2 3">
    <name type="scientific">Candidatus Gottesmanbacteria bacterium RIFCSPLOWO2_01_FULL_49_10</name>
    <dbReference type="NCBI Taxonomy" id="1798396"/>
    <lineage>
        <taxon>Bacteria</taxon>
        <taxon>Candidatus Gottesmaniibacteriota</taxon>
    </lineage>
</organism>
<proteinExistence type="predicted"/>
<sequence>MVLIKHIIRQYHGFVIAGSILVFSGLAIFTAVVPGIRVTLSLYEQLQTLTRETETLASKLSYLESLDEDKLTHQLQDLVGALPLDKSIPSIFATIDGLAAQSGVSITDIVLESPGSIATGSAINAAAFKSSGSPELTLSIAAQGTLDEMRHLFGQIQNVRRLLSIKNFNVSINASGFVNFRGGLVTYYRALPANLDQSTQALPVITEKEEVLMGKVASMESLSQAMISRSPVVSGTGKTDPFSR</sequence>
<keyword evidence="1" id="KW-1133">Transmembrane helix</keyword>
<comment type="caution">
    <text evidence="2">The sequence shown here is derived from an EMBL/GenBank/DDBJ whole genome shotgun (WGS) entry which is preliminary data.</text>
</comment>
<feature type="transmembrane region" description="Helical" evidence="1">
    <location>
        <begin position="12"/>
        <end position="36"/>
    </location>
</feature>
<reference evidence="2 3" key="1">
    <citation type="journal article" date="2016" name="Nat. Commun.">
        <title>Thousands of microbial genomes shed light on interconnected biogeochemical processes in an aquifer system.</title>
        <authorList>
            <person name="Anantharaman K."/>
            <person name="Brown C.T."/>
            <person name="Hug L.A."/>
            <person name="Sharon I."/>
            <person name="Castelle C.J."/>
            <person name="Probst A.J."/>
            <person name="Thomas B.C."/>
            <person name="Singh A."/>
            <person name="Wilkins M.J."/>
            <person name="Karaoz U."/>
            <person name="Brodie E.L."/>
            <person name="Williams K.H."/>
            <person name="Hubbard S.S."/>
            <person name="Banfield J.F."/>
        </authorList>
    </citation>
    <scope>NUCLEOTIDE SEQUENCE [LARGE SCALE GENOMIC DNA]</scope>
</reference>
<dbReference type="STRING" id="1798396.A2973_03095"/>
<keyword evidence="1" id="KW-0472">Membrane</keyword>
<dbReference type="AlphaFoldDB" id="A0A1F6B1X7"/>
<accession>A0A1F6B1X7</accession>
<evidence type="ECO:0000313" key="2">
    <source>
        <dbReference type="EMBL" id="OGG30732.1"/>
    </source>
</evidence>
<keyword evidence="1" id="KW-0812">Transmembrane</keyword>
<dbReference type="EMBL" id="MFJZ01000006">
    <property type="protein sequence ID" value="OGG30732.1"/>
    <property type="molecule type" value="Genomic_DNA"/>
</dbReference>
<evidence type="ECO:0000256" key="1">
    <source>
        <dbReference type="SAM" id="Phobius"/>
    </source>
</evidence>
<dbReference type="InterPro" id="IPR007445">
    <property type="entry name" value="PilO"/>
</dbReference>
<evidence type="ECO:0000313" key="3">
    <source>
        <dbReference type="Proteomes" id="UP000176409"/>
    </source>
</evidence>
<dbReference type="GO" id="GO:0043683">
    <property type="term" value="P:type IV pilus assembly"/>
    <property type="evidence" value="ECO:0007669"/>
    <property type="project" value="InterPro"/>
</dbReference>
<protein>
    <recommendedName>
        <fullName evidence="4">Pilus assembly protein PilO</fullName>
    </recommendedName>
</protein>
<evidence type="ECO:0008006" key="4">
    <source>
        <dbReference type="Google" id="ProtNLM"/>
    </source>
</evidence>
<dbReference type="Gene3D" id="3.30.70.60">
    <property type="match status" value="1"/>
</dbReference>
<dbReference type="GO" id="GO:0043107">
    <property type="term" value="P:type IV pilus-dependent motility"/>
    <property type="evidence" value="ECO:0007669"/>
    <property type="project" value="InterPro"/>
</dbReference>
<dbReference type="InterPro" id="IPR014717">
    <property type="entry name" value="Transl_elong_EF1B/ribsomal_bS6"/>
</dbReference>
<dbReference type="Pfam" id="PF04350">
    <property type="entry name" value="PilO"/>
    <property type="match status" value="1"/>
</dbReference>